<dbReference type="OrthoDB" id="8821468at2"/>
<evidence type="ECO:0000256" key="1">
    <source>
        <dbReference type="ARBA" id="ARBA00023015"/>
    </source>
</evidence>
<proteinExistence type="predicted"/>
<accession>A0A6L6Q9P0</accession>
<dbReference type="RefSeq" id="WP_155442251.1">
    <property type="nucleotide sequence ID" value="NZ_WNLA01000032.1"/>
</dbReference>
<evidence type="ECO:0000256" key="2">
    <source>
        <dbReference type="ARBA" id="ARBA00023163"/>
    </source>
</evidence>
<gene>
    <name evidence="3" type="ORF">GM668_27915</name>
</gene>
<protein>
    <submittedName>
        <fullName evidence="3">Uncharacterized protein</fullName>
    </submittedName>
</protein>
<dbReference type="EMBL" id="WNLA01000032">
    <property type="protein sequence ID" value="MTW05911.1"/>
    <property type="molecule type" value="Genomic_DNA"/>
</dbReference>
<evidence type="ECO:0000313" key="4">
    <source>
        <dbReference type="Proteomes" id="UP000484015"/>
    </source>
</evidence>
<reference evidence="3 4" key="1">
    <citation type="submission" date="2019-11" db="EMBL/GenBank/DDBJ databases">
        <title>Type strains purchased from KCTC, JCM and DSMZ.</title>
        <authorList>
            <person name="Lu H."/>
        </authorList>
    </citation>
    <scope>NUCLEOTIDE SEQUENCE [LARGE SCALE GENOMIC DNA]</scope>
    <source>
        <strain evidence="3 4">KCTC 42409</strain>
    </source>
</reference>
<organism evidence="3 4">
    <name type="scientific">Pseudoduganella ginsengisoli</name>
    <dbReference type="NCBI Taxonomy" id="1462440"/>
    <lineage>
        <taxon>Bacteria</taxon>
        <taxon>Pseudomonadati</taxon>
        <taxon>Pseudomonadota</taxon>
        <taxon>Betaproteobacteria</taxon>
        <taxon>Burkholderiales</taxon>
        <taxon>Oxalobacteraceae</taxon>
        <taxon>Telluria group</taxon>
        <taxon>Pseudoduganella</taxon>
    </lineage>
</organism>
<comment type="caution">
    <text evidence="3">The sequence shown here is derived from an EMBL/GenBank/DDBJ whole genome shotgun (WGS) entry which is preliminary data.</text>
</comment>
<sequence>MKENEFELLATLLRSHGNVRLAAKAVLLEGIGPAEAARRFDILHPQSVTNSHKRFQSTHRKIEAVYRPTGVDANNSAKQVLSDQQRINELEIALQGCVDYLKRLPAVPETLLQVRKFEEVLSKDSATSIPKLSGGSYTDAGAPVVRVNIVGDKATVSTGMPANLEHSLWEILTSGVEVELK</sequence>
<dbReference type="Gene3D" id="1.10.10.2690">
    <property type="match status" value="1"/>
</dbReference>
<keyword evidence="4" id="KW-1185">Reference proteome</keyword>
<dbReference type="InterPro" id="IPR053721">
    <property type="entry name" value="Fimbrial_Adhesin_Reg"/>
</dbReference>
<dbReference type="AlphaFoldDB" id="A0A6L6Q9P0"/>
<name>A0A6L6Q9P0_9BURK</name>
<evidence type="ECO:0000313" key="3">
    <source>
        <dbReference type="EMBL" id="MTW05911.1"/>
    </source>
</evidence>
<keyword evidence="2" id="KW-0804">Transcription</keyword>
<dbReference type="Proteomes" id="UP000484015">
    <property type="component" value="Unassembled WGS sequence"/>
</dbReference>
<keyword evidence="1" id="KW-0805">Transcription regulation</keyword>